<dbReference type="OrthoDB" id="7775026at2"/>
<accession>A0A3S4GP91</accession>
<dbReference type="Gene3D" id="3.30.1330.70">
    <property type="entry name" value="Holliday junction resolvase RusA"/>
    <property type="match status" value="1"/>
</dbReference>
<gene>
    <name evidence="1" type="ORF">PARHAE_00736</name>
</gene>
<sequence length="118" mass="12830">MMAQIAIDWPAQPLWPNRKAHWAKNKTARDAQRSAAFFIAKAAGWEKPAHPVHEVRLSMTFCGPTARRFDLDGALSAMKGAIDGLSACLGVDDSLFSYTLRRGEKCKSGAVIVTAEVA</sequence>
<organism evidence="1 2">
    <name type="scientific">Paracoccus haematequi</name>
    <dbReference type="NCBI Taxonomy" id="2491866"/>
    <lineage>
        <taxon>Bacteria</taxon>
        <taxon>Pseudomonadati</taxon>
        <taxon>Pseudomonadota</taxon>
        <taxon>Alphaproteobacteria</taxon>
        <taxon>Rhodobacterales</taxon>
        <taxon>Paracoccaceae</taxon>
        <taxon>Paracoccus</taxon>
    </lineage>
</organism>
<dbReference type="Proteomes" id="UP000270743">
    <property type="component" value="Unassembled WGS sequence"/>
</dbReference>
<name>A0A3S4GP91_9RHOB</name>
<dbReference type="InterPro" id="IPR036614">
    <property type="entry name" value="RusA-like_sf"/>
</dbReference>
<reference evidence="1 2" key="1">
    <citation type="submission" date="2018-12" db="EMBL/GenBank/DDBJ databases">
        <authorList>
            <person name="Criscuolo A."/>
        </authorList>
    </citation>
    <scope>NUCLEOTIDE SEQUENCE [LARGE SCALE GENOMIC DNA]</scope>
    <source>
        <strain evidence="1">ACIP1116241</strain>
    </source>
</reference>
<evidence type="ECO:0000313" key="1">
    <source>
        <dbReference type="EMBL" id="VDS07559.1"/>
    </source>
</evidence>
<dbReference type="GO" id="GO:0000287">
    <property type="term" value="F:magnesium ion binding"/>
    <property type="evidence" value="ECO:0007669"/>
    <property type="project" value="InterPro"/>
</dbReference>
<dbReference type="EMBL" id="UZWE01000021">
    <property type="protein sequence ID" value="VDS07559.1"/>
    <property type="molecule type" value="Genomic_DNA"/>
</dbReference>
<dbReference type="RefSeq" id="WP_126153252.1">
    <property type="nucleotide sequence ID" value="NZ_UZWE01000021.1"/>
</dbReference>
<protein>
    <submittedName>
        <fullName evidence="1">Uncharacterized protein</fullName>
    </submittedName>
</protein>
<dbReference type="SUPFAM" id="SSF103084">
    <property type="entry name" value="Holliday junction resolvase RusA"/>
    <property type="match status" value="1"/>
</dbReference>
<dbReference type="AlphaFoldDB" id="A0A3S4GP91"/>
<keyword evidence="2" id="KW-1185">Reference proteome</keyword>
<evidence type="ECO:0000313" key="2">
    <source>
        <dbReference type="Proteomes" id="UP000270743"/>
    </source>
</evidence>
<dbReference type="GO" id="GO:0006310">
    <property type="term" value="P:DNA recombination"/>
    <property type="evidence" value="ECO:0007669"/>
    <property type="project" value="InterPro"/>
</dbReference>
<proteinExistence type="predicted"/>
<dbReference type="GO" id="GO:0006281">
    <property type="term" value="P:DNA repair"/>
    <property type="evidence" value="ECO:0007669"/>
    <property type="project" value="InterPro"/>
</dbReference>